<evidence type="ECO:0000256" key="1">
    <source>
        <dbReference type="SAM" id="MobiDB-lite"/>
    </source>
</evidence>
<feature type="region of interest" description="Disordered" evidence="1">
    <location>
        <begin position="16"/>
        <end position="41"/>
    </location>
</feature>
<feature type="compositionally biased region" description="Low complexity" evidence="1">
    <location>
        <begin position="26"/>
        <end position="41"/>
    </location>
</feature>
<evidence type="ECO:0000313" key="3">
    <source>
        <dbReference type="Proteomes" id="UP000467840"/>
    </source>
</evidence>
<dbReference type="EMBL" id="JAAGAX010000014">
    <property type="protein sequence ID" value="KAF2292154.1"/>
    <property type="molecule type" value="Genomic_DNA"/>
</dbReference>
<protein>
    <recommendedName>
        <fullName evidence="4">Plant thionin family protein</fullName>
    </recommendedName>
</protein>
<dbReference type="AlphaFoldDB" id="A0A6A6KUB6"/>
<name>A0A6A6KUB6_HEVBR</name>
<organism evidence="2 3">
    <name type="scientific">Hevea brasiliensis</name>
    <name type="common">Para rubber tree</name>
    <name type="synonym">Siphonia brasiliensis</name>
    <dbReference type="NCBI Taxonomy" id="3981"/>
    <lineage>
        <taxon>Eukaryota</taxon>
        <taxon>Viridiplantae</taxon>
        <taxon>Streptophyta</taxon>
        <taxon>Embryophyta</taxon>
        <taxon>Tracheophyta</taxon>
        <taxon>Spermatophyta</taxon>
        <taxon>Magnoliopsida</taxon>
        <taxon>eudicotyledons</taxon>
        <taxon>Gunneridae</taxon>
        <taxon>Pentapetalae</taxon>
        <taxon>rosids</taxon>
        <taxon>fabids</taxon>
        <taxon>Malpighiales</taxon>
        <taxon>Euphorbiaceae</taxon>
        <taxon>Crotonoideae</taxon>
        <taxon>Micrandreae</taxon>
        <taxon>Hevea</taxon>
    </lineage>
</organism>
<evidence type="ECO:0008006" key="4">
    <source>
        <dbReference type="Google" id="ProtNLM"/>
    </source>
</evidence>
<proteinExistence type="predicted"/>
<accession>A0A6A6KUB6</accession>
<reference evidence="2 3" key="1">
    <citation type="journal article" date="2020" name="Mol. Plant">
        <title>The Chromosome-Based Rubber Tree Genome Provides New Insights into Spurge Genome Evolution and Rubber Biosynthesis.</title>
        <authorList>
            <person name="Liu J."/>
            <person name="Shi C."/>
            <person name="Shi C.C."/>
            <person name="Li W."/>
            <person name="Zhang Q.J."/>
            <person name="Zhang Y."/>
            <person name="Li K."/>
            <person name="Lu H.F."/>
            <person name="Shi C."/>
            <person name="Zhu S.T."/>
            <person name="Xiao Z.Y."/>
            <person name="Nan H."/>
            <person name="Yue Y."/>
            <person name="Zhu X.G."/>
            <person name="Wu Y."/>
            <person name="Hong X.N."/>
            <person name="Fan G.Y."/>
            <person name="Tong Y."/>
            <person name="Zhang D."/>
            <person name="Mao C.L."/>
            <person name="Liu Y.L."/>
            <person name="Hao S.J."/>
            <person name="Liu W.Q."/>
            <person name="Lv M.Q."/>
            <person name="Zhang H.B."/>
            <person name="Liu Y."/>
            <person name="Hu-Tang G.R."/>
            <person name="Wang J.P."/>
            <person name="Wang J.H."/>
            <person name="Sun Y.H."/>
            <person name="Ni S.B."/>
            <person name="Chen W.B."/>
            <person name="Zhang X.C."/>
            <person name="Jiao Y.N."/>
            <person name="Eichler E.E."/>
            <person name="Li G.H."/>
            <person name="Liu X."/>
            <person name="Gao L.Z."/>
        </authorList>
    </citation>
    <scope>NUCLEOTIDE SEQUENCE [LARGE SCALE GENOMIC DNA]</scope>
    <source>
        <strain evidence="3">cv. GT1</strain>
        <tissue evidence="2">Leaf</tissue>
    </source>
</reference>
<gene>
    <name evidence="2" type="ORF">GH714_014663</name>
</gene>
<dbReference type="Proteomes" id="UP000467840">
    <property type="component" value="Chromosome 13"/>
</dbReference>
<sequence>MVEEIHMLETKGLAENRIRGNLDGNSAEGASQQNQEQSANNMGADSMLNKQLECSGTGSSAGCGEQLHAEQWNQEKRSRTELQVPTSMEGSVMNFLPYQRNSGIDIGGLGAVSLTLGLRHGVENAQQHQHPQLQQHEDQLRRQFGGQMIHDYKVAGMTLIMVLVVEMASLTCGQDEEWLSDCAKDCMPSCMEIKEATEEICQISCDNACRPLTKPASLFGGLF</sequence>
<evidence type="ECO:0000313" key="2">
    <source>
        <dbReference type="EMBL" id="KAF2292154.1"/>
    </source>
</evidence>
<keyword evidence="3" id="KW-1185">Reference proteome</keyword>
<comment type="caution">
    <text evidence="2">The sequence shown here is derived from an EMBL/GenBank/DDBJ whole genome shotgun (WGS) entry which is preliminary data.</text>
</comment>